<dbReference type="PANTHER" id="PTHR10900:SF77">
    <property type="entry name" value="FI19380P1"/>
    <property type="match status" value="1"/>
</dbReference>
<dbReference type="GO" id="GO:0016236">
    <property type="term" value="P:macroautophagy"/>
    <property type="evidence" value="ECO:0007669"/>
    <property type="project" value="TreeGrafter"/>
</dbReference>
<gene>
    <name evidence="3" type="ORF">D0863_09999</name>
</gene>
<evidence type="ECO:0000313" key="4">
    <source>
        <dbReference type="Proteomes" id="UP000269276"/>
    </source>
</evidence>
<organism evidence="3 4">
    <name type="scientific">Hortaea werneckii</name>
    <name type="common">Black yeast</name>
    <name type="synonym">Cladosporium werneckii</name>
    <dbReference type="NCBI Taxonomy" id="91943"/>
    <lineage>
        <taxon>Eukaryota</taxon>
        <taxon>Fungi</taxon>
        <taxon>Dikarya</taxon>
        <taxon>Ascomycota</taxon>
        <taxon>Pezizomycotina</taxon>
        <taxon>Dothideomycetes</taxon>
        <taxon>Dothideomycetidae</taxon>
        <taxon>Mycosphaerellales</taxon>
        <taxon>Teratosphaeriaceae</taxon>
        <taxon>Hortaea</taxon>
    </lineage>
</organism>
<dbReference type="InterPro" id="IPR050904">
    <property type="entry name" value="Adhesion/Biosynth-related"/>
</dbReference>
<feature type="compositionally biased region" description="Low complexity" evidence="1">
    <location>
        <begin position="364"/>
        <end position="374"/>
    </location>
</feature>
<dbReference type="EMBL" id="QWIP01000417">
    <property type="protein sequence ID" value="RMY64189.1"/>
    <property type="molecule type" value="Genomic_DNA"/>
</dbReference>
<dbReference type="VEuPathDB" id="FungiDB:BTJ68_06959"/>
<proteinExistence type="predicted"/>
<evidence type="ECO:0000256" key="1">
    <source>
        <dbReference type="SAM" id="MobiDB-lite"/>
    </source>
</evidence>
<feature type="domain" description="FAS1" evidence="2">
    <location>
        <begin position="199"/>
        <end position="326"/>
    </location>
</feature>
<comment type="caution">
    <text evidence="3">The sequence shown here is derived from an EMBL/GenBank/DDBJ whole genome shotgun (WGS) entry which is preliminary data.</text>
</comment>
<feature type="domain" description="FAS1" evidence="2">
    <location>
        <begin position="50"/>
        <end position="197"/>
    </location>
</feature>
<dbReference type="AlphaFoldDB" id="A0A3M7DIK3"/>
<evidence type="ECO:0000313" key="3">
    <source>
        <dbReference type="EMBL" id="RMY64189.1"/>
    </source>
</evidence>
<dbReference type="InterPro" id="IPR036378">
    <property type="entry name" value="FAS1_dom_sf"/>
</dbReference>
<protein>
    <recommendedName>
        <fullName evidence="2">FAS1 domain-containing protein</fullName>
    </recommendedName>
</protein>
<feature type="compositionally biased region" description="Low complexity" evidence="1">
    <location>
        <begin position="332"/>
        <end position="341"/>
    </location>
</feature>
<dbReference type="FunFam" id="2.30.180.10:FF:000032">
    <property type="entry name" value="Fasciclin domain-containing protein, putative"/>
    <property type="match status" value="1"/>
</dbReference>
<dbReference type="GO" id="GO:0000329">
    <property type="term" value="C:fungal-type vacuole membrane"/>
    <property type="evidence" value="ECO:0007669"/>
    <property type="project" value="TreeGrafter"/>
</dbReference>
<dbReference type="Proteomes" id="UP000269276">
    <property type="component" value="Unassembled WGS sequence"/>
</dbReference>
<dbReference type="SMART" id="SM00554">
    <property type="entry name" value="FAS1"/>
    <property type="match status" value="2"/>
</dbReference>
<dbReference type="PROSITE" id="PS50213">
    <property type="entry name" value="FAS1"/>
    <property type="match status" value="2"/>
</dbReference>
<name>A0A3M7DIK3_HORWE</name>
<reference evidence="3 4" key="1">
    <citation type="journal article" date="2018" name="BMC Genomics">
        <title>Genomic evidence for intraspecific hybridization in a clonal and extremely halotolerant yeast.</title>
        <authorList>
            <person name="Gostincar C."/>
            <person name="Stajich J.E."/>
            <person name="Zupancic J."/>
            <person name="Zalar P."/>
            <person name="Gunde-Cimerman N."/>
        </authorList>
    </citation>
    <scope>NUCLEOTIDE SEQUENCE [LARGE SCALE GENOMIC DNA]</scope>
    <source>
        <strain evidence="3 4">EXF-2682</strain>
    </source>
</reference>
<dbReference type="Gene3D" id="2.30.180.10">
    <property type="entry name" value="FAS1 domain"/>
    <property type="match status" value="2"/>
</dbReference>
<dbReference type="OrthoDB" id="286301at2759"/>
<dbReference type="SUPFAM" id="SSF82153">
    <property type="entry name" value="FAS1 domain"/>
    <property type="match status" value="2"/>
</dbReference>
<feature type="region of interest" description="Disordered" evidence="1">
    <location>
        <begin position="330"/>
        <end position="408"/>
    </location>
</feature>
<sequence>MKFSIRLAMQLKQTIPIALTAALAYAQDDSDSGSSGMTICLTNHLPSPAQINLTSLLSSTDSLSSLNDLVGNYPDFAATLASWENVTILAPSNDALETLMNSDAGSMLDNDQFVQSLLRYHVLQSTVYASDITQTPVFAPTYLNSTMYSNVTGGQVVEARLEDDEVQFVSGLKQVSTVAQPNVNYTNGVVHIIDDVLMIPGNLSSTAQNANLTAFLGAAQNASVASTLSGAEDLTIFAPNNAAFQDIGTLTGNLTMEQLANILSYHVIEGTVAYSSDLSNTSLTTLQGDDVEITIADGAVMVNNATVVNANILFAGGVIHVIDQVLNPNQMSSSNSSSSGSDNAFGATTSASEVPFTSGLPPQTTTYTELVTTTDRVVESQTPTGGAGNADSDSSDSDSDSSSSSTDGAWIAKPTGAMGAAALFGGAAFLAGM</sequence>
<dbReference type="Pfam" id="PF02469">
    <property type="entry name" value="Fasciclin"/>
    <property type="match status" value="2"/>
</dbReference>
<dbReference type="PANTHER" id="PTHR10900">
    <property type="entry name" value="PERIOSTIN-RELATED"/>
    <property type="match status" value="1"/>
</dbReference>
<evidence type="ECO:0000259" key="2">
    <source>
        <dbReference type="PROSITE" id="PS50213"/>
    </source>
</evidence>
<accession>A0A3M7DIK3</accession>
<dbReference type="InterPro" id="IPR000782">
    <property type="entry name" value="FAS1_domain"/>
</dbReference>